<evidence type="ECO:0000256" key="3">
    <source>
        <dbReference type="ARBA" id="ARBA00020902"/>
    </source>
</evidence>
<comment type="function">
    <text evidence="1">Condensation of UDP-2,3-diacylglucosamine and 2,3-diacylglucosamine-1-phosphate to form lipid A disaccharide, a precursor of lipid A, a phosphorylated glycolipid that anchors the lipopolysaccharide to the outer membrane of the cell.</text>
</comment>
<organism evidence="10 11">
    <name type="scientific">candidate division WOR-3 bacterium</name>
    <dbReference type="NCBI Taxonomy" id="2052148"/>
    <lineage>
        <taxon>Bacteria</taxon>
        <taxon>Bacteria division WOR-3</taxon>
    </lineage>
</organism>
<reference evidence="10" key="1">
    <citation type="journal article" date="2020" name="mSystems">
        <title>Genome- and Community-Level Interaction Insights into Carbon Utilization and Element Cycling Functions of Hydrothermarchaeota in Hydrothermal Sediment.</title>
        <authorList>
            <person name="Zhou Z."/>
            <person name="Liu Y."/>
            <person name="Xu W."/>
            <person name="Pan J."/>
            <person name="Luo Z.H."/>
            <person name="Li M."/>
        </authorList>
    </citation>
    <scope>NUCLEOTIDE SEQUENCE</scope>
    <source>
        <strain evidence="10">HyVt-388</strain>
    </source>
</reference>
<dbReference type="PANTHER" id="PTHR30372">
    <property type="entry name" value="LIPID-A-DISACCHARIDE SYNTHASE"/>
    <property type="match status" value="1"/>
</dbReference>
<dbReference type="EC" id="2.4.1.182" evidence="2"/>
<keyword evidence="8" id="KW-0443">Lipid metabolism</keyword>
<gene>
    <name evidence="10" type="ORF">ENI34_10615</name>
</gene>
<keyword evidence="6" id="KW-0328">Glycosyltransferase</keyword>
<protein>
    <recommendedName>
        <fullName evidence="3">Lipid-A-disaccharide synthase</fullName>
        <ecNumber evidence="2">2.4.1.182</ecNumber>
    </recommendedName>
</protein>
<evidence type="ECO:0000256" key="5">
    <source>
        <dbReference type="ARBA" id="ARBA00022556"/>
    </source>
</evidence>
<accession>A0A9C9K150</accession>
<keyword evidence="4" id="KW-0444">Lipid biosynthesis</keyword>
<dbReference type="SUPFAM" id="SSF53756">
    <property type="entry name" value="UDP-Glycosyltransferase/glycogen phosphorylase"/>
    <property type="match status" value="1"/>
</dbReference>
<evidence type="ECO:0000256" key="9">
    <source>
        <dbReference type="ARBA" id="ARBA00048975"/>
    </source>
</evidence>
<dbReference type="GO" id="GO:0009245">
    <property type="term" value="P:lipid A biosynthetic process"/>
    <property type="evidence" value="ECO:0007669"/>
    <property type="project" value="UniProtKB-KW"/>
</dbReference>
<dbReference type="EMBL" id="DRIG01000109">
    <property type="protein sequence ID" value="HEC79570.1"/>
    <property type="molecule type" value="Genomic_DNA"/>
</dbReference>
<proteinExistence type="predicted"/>
<keyword evidence="5" id="KW-0441">Lipid A biosynthesis</keyword>
<sequence length="342" mass="40208">MKLRAIDEIAVGPIFICVGEPSGDLYGGFIARELRRKNPDLEIYGVGGDGLQRSGVKIIEGYTDLQTFGFSAGLSSFLRNCRIYRQTARALYQIKPKVFIAVAYPGMNLLLCRYARKLGIRTYFFSPPQIWAWGEFRKYFIKRWVERAISFFPFEYNFYKSKDLRVEYFENPLLKGLKKYQRRNFKRRIGFMPGSRRSEIKRNLPIMIRVMERFIQKRTDVDFLLIADSQRSADFFRTLMAEKEKLIKAEIVVEERYQMMKDCEFLIVSSGTASFEALIMQVPQAFFNRPSFFDYYAVRRFLKINEYNLANLYSGKPLIPTIISRNSEKIVEILIERLLSCF</sequence>
<evidence type="ECO:0000256" key="6">
    <source>
        <dbReference type="ARBA" id="ARBA00022676"/>
    </source>
</evidence>
<evidence type="ECO:0000256" key="4">
    <source>
        <dbReference type="ARBA" id="ARBA00022516"/>
    </source>
</evidence>
<evidence type="ECO:0000256" key="8">
    <source>
        <dbReference type="ARBA" id="ARBA00023098"/>
    </source>
</evidence>
<evidence type="ECO:0000256" key="1">
    <source>
        <dbReference type="ARBA" id="ARBA00002056"/>
    </source>
</evidence>
<evidence type="ECO:0000256" key="7">
    <source>
        <dbReference type="ARBA" id="ARBA00022679"/>
    </source>
</evidence>
<name>A0A9C9K150_UNCW3</name>
<dbReference type="GO" id="GO:0016020">
    <property type="term" value="C:membrane"/>
    <property type="evidence" value="ECO:0007669"/>
    <property type="project" value="GOC"/>
</dbReference>
<comment type="caution">
    <text evidence="10">The sequence shown here is derived from an EMBL/GenBank/DDBJ whole genome shotgun (WGS) entry which is preliminary data.</text>
</comment>
<dbReference type="Proteomes" id="UP000885826">
    <property type="component" value="Unassembled WGS sequence"/>
</dbReference>
<keyword evidence="7" id="KW-0808">Transferase</keyword>
<comment type="catalytic activity">
    <reaction evidence="9">
        <text>a lipid X + a UDP-2-N,3-O-bis[(3R)-3-hydroxyacyl]-alpha-D-glucosamine = a lipid A disaccharide + UDP + H(+)</text>
        <dbReference type="Rhea" id="RHEA:67828"/>
        <dbReference type="ChEBI" id="CHEBI:15378"/>
        <dbReference type="ChEBI" id="CHEBI:58223"/>
        <dbReference type="ChEBI" id="CHEBI:137748"/>
        <dbReference type="ChEBI" id="CHEBI:176338"/>
        <dbReference type="ChEBI" id="CHEBI:176343"/>
        <dbReference type="EC" id="2.4.1.182"/>
    </reaction>
</comment>
<dbReference type="PANTHER" id="PTHR30372:SF4">
    <property type="entry name" value="LIPID-A-DISACCHARIDE SYNTHASE, MITOCHONDRIAL-RELATED"/>
    <property type="match status" value="1"/>
</dbReference>
<dbReference type="AlphaFoldDB" id="A0A9C9K150"/>
<evidence type="ECO:0000256" key="2">
    <source>
        <dbReference type="ARBA" id="ARBA00012687"/>
    </source>
</evidence>
<evidence type="ECO:0000313" key="11">
    <source>
        <dbReference type="Proteomes" id="UP000885826"/>
    </source>
</evidence>
<dbReference type="Pfam" id="PF02684">
    <property type="entry name" value="LpxB"/>
    <property type="match status" value="1"/>
</dbReference>
<dbReference type="GO" id="GO:0005543">
    <property type="term" value="F:phospholipid binding"/>
    <property type="evidence" value="ECO:0007669"/>
    <property type="project" value="TreeGrafter"/>
</dbReference>
<evidence type="ECO:0000313" key="10">
    <source>
        <dbReference type="EMBL" id="HEC79570.1"/>
    </source>
</evidence>
<dbReference type="GO" id="GO:0008915">
    <property type="term" value="F:lipid-A-disaccharide synthase activity"/>
    <property type="evidence" value="ECO:0007669"/>
    <property type="project" value="UniProtKB-EC"/>
</dbReference>
<dbReference type="InterPro" id="IPR003835">
    <property type="entry name" value="Glyco_trans_19"/>
</dbReference>